<dbReference type="STRING" id="425265.A8Q8Y6"/>
<dbReference type="SUPFAM" id="SSF57701">
    <property type="entry name" value="Zn2/Cys6 DNA-binding domain"/>
    <property type="match status" value="1"/>
</dbReference>
<protein>
    <recommendedName>
        <fullName evidence="3">Zn(2)-C6 fungal-type domain-containing protein</fullName>
    </recommendedName>
</protein>
<dbReference type="SMART" id="SM00066">
    <property type="entry name" value="GAL4"/>
    <property type="match status" value="1"/>
</dbReference>
<reference evidence="4 5" key="1">
    <citation type="journal article" date="2007" name="Proc. Natl. Acad. Sci. U.S.A.">
        <title>Dandruff-associated Malassezia genomes reveal convergent and divergent virulence traits shared with plant and human fungal pathogens.</title>
        <authorList>
            <person name="Xu J."/>
            <person name="Saunders C.W."/>
            <person name="Hu P."/>
            <person name="Grant R.A."/>
            <person name="Boekhout T."/>
            <person name="Kuramae E.E."/>
            <person name="Kronstad J.W."/>
            <person name="Deangelis Y.M."/>
            <person name="Reeder N.L."/>
            <person name="Johnstone K.R."/>
            <person name="Leland M."/>
            <person name="Fieno A.M."/>
            <person name="Begley W.M."/>
            <person name="Sun Y."/>
            <person name="Lacey M.P."/>
            <person name="Chaudhary T."/>
            <person name="Keough T."/>
            <person name="Chu L."/>
            <person name="Sears R."/>
            <person name="Yuan B."/>
            <person name="Dawson T.L.Jr."/>
        </authorList>
    </citation>
    <scope>NUCLEOTIDE SEQUENCE [LARGE SCALE GENOMIC DNA]</scope>
    <source>
        <strain evidence="5">ATCC MYA-4612 / CBS 7966</strain>
    </source>
</reference>
<keyword evidence="5" id="KW-1185">Reference proteome</keyword>
<dbReference type="Proteomes" id="UP000008837">
    <property type="component" value="Unassembled WGS sequence"/>
</dbReference>
<feature type="domain" description="Zn(2)-C6 fungal-type" evidence="3">
    <location>
        <begin position="209"/>
        <end position="244"/>
    </location>
</feature>
<evidence type="ECO:0000256" key="1">
    <source>
        <dbReference type="ARBA" id="ARBA00023242"/>
    </source>
</evidence>
<comment type="caution">
    <text evidence="4">The sequence shown here is derived from an EMBL/GenBank/DDBJ whole genome shotgun (WGS) entry which is preliminary data.</text>
</comment>
<dbReference type="PROSITE" id="PS50048">
    <property type="entry name" value="ZN2_CY6_FUNGAL_2"/>
    <property type="match status" value="1"/>
</dbReference>
<feature type="compositionally biased region" description="Polar residues" evidence="2">
    <location>
        <begin position="688"/>
        <end position="706"/>
    </location>
</feature>
<dbReference type="InterPro" id="IPR050797">
    <property type="entry name" value="Carb_Metab_Trans_Reg"/>
</dbReference>
<dbReference type="OrthoDB" id="39175at2759"/>
<feature type="region of interest" description="Disordered" evidence="2">
    <location>
        <begin position="623"/>
        <end position="643"/>
    </location>
</feature>
<dbReference type="InParanoid" id="A8Q8Y6"/>
<dbReference type="VEuPathDB" id="FungiDB:MGL_3370"/>
<dbReference type="GeneID" id="5853642"/>
<dbReference type="InterPro" id="IPR001138">
    <property type="entry name" value="Zn2Cys6_DnaBD"/>
</dbReference>
<dbReference type="GO" id="GO:0000981">
    <property type="term" value="F:DNA-binding transcription factor activity, RNA polymerase II-specific"/>
    <property type="evidence" value="ECO:0007669"/>
    <property type="project" value="InterPro"/>
</dbReference>
<dbReference type="RefSeq" id="XP_001729335.1">
    <property type="nucleotide sequence ID" value="XM_001729283.1"/>
</dbReference>
<organism evidence="4 5">
    <name type="scientific">Malassezia globosa (strain ATCC MYA-4612 / CBS 7966)</name>
    <name type="common">Dandruff-associated fungus</name>
    <dbReference type="NCBI Taxonomy" id="425265"/>
    <lineage>
        <taxon>Eukaryota</taxon>
        <taxon>Fungi</taxon>
        <taxon>Dikarya</taxon>
        <taxon>Basidiomycota</taxon>
        <taxon>Ustilaginomycotina</taxon>
        <taxon>Malasseziomycetes</taxon>
        <taxon>Malasseziales</taxon>
        <taxon>Malasseziaceae</taxon>
        <taxon>Malassezia</taxon>
    </lineage>
</organism>
<keyword evidence="1" id="KW-0539">Nucleus</keyword>
<feature type="region of interest" description="Disordered" evidence="2">
    <location>
        <begin position="687"/>
        <end position="716"/>
    </location>
</feature>
<evidence type="ECO:0000256" key="2">
    <source>
        <dbReference type="SAM" id="MobiDB-lite"/>
    </source>
</evidence>
<dbReference type="PROSITE" id="PS00463">
    <property type="entry name" value="ZN2_CY6_FUNGAL_1"/>
    <property type="match status" value="1"/>
</dbReference>
<sequence length="779" mass="87912">MPQSKFCPRPTRTGRRIELGRQLHGSTAYGDESNHTSDADREQAKQQIELSWPRIYLRLINCYFSYAFTTVPVPEYERFAHAFNCSFGDPTLMAKYLNGQEGDEATCSYFHECLADLNPKDPASFVYATPETIEVLLTVICAWGAHFILLPFEQIDLHCFSHMGHKSLAQAAEMDPGLGFRRSDPAGLSCNGASGEGMKRRQKRRQGVACDTCRLRRVRCDLMEQPPGTKACTRCRVKRIVCTDRYIKWKRERDMLKNPSGTHALPDVQLLPKREEFLMMEEQPLPVQKLSQQELLEHGTTREAACNFFINRSLMLVHKYDLVNKCVVQSVIALLMLSSLLDYVRPDLSMDSHRVAVQHLKKLFGGTEFDLSIFLQSGPFFEQIKLLSPSVYSTWSGCVTPYFPMFPRDWYAVGFRTETNGPIRIQPVSQLLQFCEQLSPEMSLAMVMFLTHQLALVGHTLYDEIIVPTTSDKIPPSMPAFKSLYDACRRVWDDLYTVERALHVLLRNAAPHVTCLRPMNMLVCAIMVYSVLFLLYQIISKRINDWASSSQSILSFSDPSDEKEELISGIRELMRESQEHTLKICRTIAMYIHKLLPTGLVCRGTTLIRLTFRIAQVLSRATPVSEEMNEPSETPGQNDQTIHSTPLFDELLNPSGDATDNVSAFAGALPRFATGTATFVPDNEKSALASTKPWSSAPSGIRQGSSEMRHGSTKYAEADPDNINILLTTPLSRTLGPFTRNAKIKETDWCIEALGHIGFSYPNLGVEIRRIVDTMQAIT</sequence>
<dbReference type="InterPro" id="IPR036864">
    <property type="entry name" value="Zn2-C6_fun-type_DNA-bd_sf"/>
</dbReference>
<name>A8Q8Y6_MALGO</name>
<dbReference type="EMBL" id="AAYY01000013">
    <property type="protein sequence ID" value="EDP42121.1"/>
    <property type="molecule type" value="Genomic_DNA"/>
</dbReference>
<dbReference type="Gene3D" id="4.10.240.10">
    <property type="entry name" value="Zn(2)-C6 fungal-type DNA-binding domain"/>
    <property type="match status" value="1"/>
</dbReference>
<dbReference type="KEGG" id="mgl:MGL_3370"/>
<dbReference type="AlphaFoldDB" id="A8Q8Y6"/>
<evidence type="ECO:0000313" key="4">
    <source>
        <dbReference type="EMBL" id="EDP42121.1"/>
    </source>
</evidence>
<dbReference type="CDD" id="cd00067">
    <property type="entry name" value="GAL4"/>
    <property type="match status" value="1"/>
</dbReference>
<dbReference type="OMA" id="RCASKAW"/>
<dbReference type="GO" id="GO:0008270">
    <property type="term" value="F:zinc ion binding"/>
    <property type="evidence" value="ECO:0007669"/>
    <property type="project" value="InterPro"/>
</dbReference>
<evidence type="ECO:0000259" key="3">
    <source>
        <dbReference type="PROSITE" id="PS50048"/>
    </source>
</evidence>
<accession>A8Q8Y6</accession>
<proteinExistence type="predicted"/>
<dbReference type="PANTHER" id="PTHR31668">
    <property type="entry name" value="GLUCOSE TRANSPORT TRANSCRIPTION REGULATOR RGT1-RELATED-RELATED"/>
    <property type="match status" value="1"/>
</dbReference>
<feature type="compositionally biased region" description="Polar residues" evidence="2">
    <location>
        <begin position="631"/>
        <end position="643"/>
    </location>
</feature>
<evidence type="ECO:0000313" key="5">
    <source>
        <dbReference type="Proteomes" id="UP000008837"/>
    </source>
</evidence>
<gene>
    <name evidence="4" type="ORF">MGL_3370</name>
</gene>